<organism evidence="1 2">
    <name type="scientific">Shewanella colwelliana</name>
    <name type="common">Alteromonas colwelliana</name>
    <dbReference type="NCBI Taxonomy" id="23"/>
    <lineage>
        <taxon>Bacteria</taxon>
        <taxon>Pseudomonadati</taxon>
        <taxon>Pseudomonadota</taxon>
        <taxon>Gammaproteobacteria</taxon>
        <taxon>Alteromonadales</taxon>
        <taxon>Shewanellaceae</taxon>
        <taxon>Shewanella</taxon>
    </lineage>
</organism>
<dbReference type="STRING" id="23.BEL05_04365"/>
<gene>
    <name evidence="1" type="ORF">BEL05_04365</name>
</gene>
<evidence type="ECO:0000313" key="1">
    <source>
        <dbReference type="EMBL" id="OEG72227.1"/>
    </source>
</evidence>
<dbReference type="Pfam" id="PF11042">
    <property type="entry name" value="DUF2750"/>
    <property type="match status" value="1"/>
</dbReference>
<dbReference type="AlphaFoldDB" id="A0A1E5IP32"/>
<comment type="caution">
    <text evidence="1">The sequence shown here is derived from an EMBL/GenBank/DDBJ whole genome shotgun (WGS) entry which is preliminary data.</text>
</comment>
<reference evidence="1 2" key="1">
    <citation type="submission" date="2016-07" db="EMBL/GenBank/DDBJ databases">
        <title>Whole-genome of two Shewanella species isolated from a digestive organ of sea cucumber Apostichopus japonicus Selenka 1867.</title>
        <authorList>
            <person name="Hong H.-H."/>
            <person name="Choi H."/>
            <person name="Cheon S."/>
            <person name="Oh J.-S."/>
            <person name="Lee H.-G."/>
            <person name="Park C."/>
        </authorList>
    </citation>
    <scope>NUCLEOTIDE SEQUENCE [LARGE SCALE GENOMIC DNA]</scope>
    <source>
        <strain evidence="1 2">CSB03KR</strain>
    </source>
</reference>
<dbReference type="Proteomes" id="UP000095230">
    <property type="component" value="Unassembled WGS sequence"/>
</dbReference>
<evidence type="ECO:0008006" key="3">
    <source>
        <dbReference type="Google" id="ProtNLM"/>
    </source>
</evidence>
<proteinExistence type="predicted"/>
<dbReference type="EMBL" id="MCBT01000048">
    <property type="protein sequence ID" value="OEG72227.1"/>
    <property type="molecule type" value="Genomic_DNA"/>
</dbReference>
<dbReference type="OrthoDB" id="5916942at2"/>
<accession>A0A1E5IP32</accession>
<protein>
    <recommendedName>
        <fullName evidence="3">DUF2750 domain-containing protein</fullName>
    </recommendedName>
</protein>
<dbReference type="InterPro" id="IPR021284">
    <property type="entry name" value="DUF2750"/>
</dbReference>
<evidence type="ECO:0000313" key="2">
    <source>
        <dbReference type="Proteomes" id="UP000095230"/>
    </source>
</evidence>
<sequence length="119" mass="13659">MTDSNPVLVSFIENVKEHQAVWGLQDETGEGWVVCDSSEYEETDVMPLWSSQDLARIHCTEEWKNYQPVSITLEEFLEYWVSDLHDDGVLIGVDWVAEQECLELDPIAVAKTLVDIEKE</sequence>
<dbReference type="RefSeq" id="WP_069672107.1">
    <property type="nucleotide sequence ID" value="NZ_BPFF01000141.1"/>
</dbReference>
<name>A0A1E5IP32_SHECO</name>